<proteinExistence type="predicted"/>
<protein>
    <recommendedName>
        <fullName evidence="2">Chromosomal replication initiator DnaA C-terminal domain-containing protein</fullName>
    </recommendedName>
</protein>
<comment type="caution">
    <text evidence="1">The sequence shown here is derived from an EMBL/GenBank/DDBJ whole genome shotgun (WGS) entry which is preliminary data.</text>
</comment>
<organism evidence="1">
    <name type="scientific">marine sediment metagenome</name>
    <dbReference type="NCBI Taxonomy" id="412755"/>
    <lineage>
        <taxon>unclassified sequences</taxon>
        <taxon>metagenomes</taxon>
        <taxon>ecological metagenomes</taxon>
    </lineage>
</organism>
<evidence type="ECO:0008006" key="2">
    <source>
        <dbReference type="Google" id="ProtNLM"/>
    </source>
</evidence>
<sequence length="50" mass="5756">DVTDKATRNERIYQAVRIHHYTLREVGDHVGLLYSTISVIAKCVHETMKS</sequence>
<feature type="non-terminal residue" evidence="1">
    <location>
        <position position="1"/>
    </location>
</feature>
<dbReference type="EMBL" id="BART01008986">
    <property type="protein sequence ID" value="GAG60964.1"/>
    <property type="molecule type" value="Genomic_DNA"/>
</dbReference>
<accession>X0YW28</accession>
<name>X0YW28_9ZZZZ</name>
<evidence type="ECO:0000313" key="1">
    <source>
        <dbReference type="EMBL" id="GAG60964.1"/>
    </source>
</evidence>
<dbReference type="AlphaFoldDB" id="X0YW28"/>
<gene>
    <name evidence="1" type="ORF">S01H4_20047</name>
</gene>
<reference evidence="1" key="1">
    <citation type="journal article" date="2014" name="Front. Microbiol.">
        <title>High frequency of phylogenetically diverse reductive dehalogenase-homologous genes in deep subseafloor sedimentary metagenomes.</title>
        <authorList>
            <person name="Kawai M."/>
            <person name="Futagami T."/>
            <person name="Toyoda A."/>
            <person name="Takaki Y."/>
            <person name="Nishi S."/>
            <person name="Hori S."/>
            <person name="Arai W."/>
            <person name="Tsubouchi T."/>
            <person name="Morono Y."/>
            <person name="Uchiyama I."/>
            <person name="Ito T."/>
            <person name="Fujiyama A."/>
            <person name="Inagaki F."/>
            <person name="Takami H."/>
        </authorList>
    </citation>
    <scope>NUCLEOTIDE SEQUENCE</scope>
    <source>
        <strain evidence="1">Expedition CK06-06</strain>
    </source>
</reference>